<evidence type="ECO:0000256" key="12">
    <source>
        <dbReference type="PIRSR" id="PIRSR000098-1"/>
    </source>
</evidence>
<comment type="pathway">
    <text evidence="1 14">Amino-acid biosynthesis; L-threonine biosynthesis; L-threonine from L-aspartate: step 3/5.</text>
</comment>
<evidence type="ECO:0000256" key="4">
    <source>
        <dbReference type="ARBA" id="ARBA00013213"/>
    </source>
</evidence>
<dbReference type="OrthoDB" id="9808167at2"/>
<dbReference type="UniPathway" id="UPA00051">
    <property type="reaction ID" value="UER00465"/>
</dbReference>
<dbReference type="Proteomes" id="UP000003987">
    <property type="component" value="Unassembled WGS sequence"/>
</dbReference>
<dbReference type="AlphaFoldDB" id="C7XWC6"/>
<accession>C7XWC6</accession>
<feature type="active site" description="Proton donor" evidence="12">
    <location>
        <position position="204"/>
    </location>
</feature>
<dbReference type="PANTHER" id="PTHR43331:SF1">
    <property type="entry name" value="HOMOSERINE DEHYDROGENASE"/>
    <property type="match status" value="1"/>
</dbReference>
<evidence type="ECO:0000256" key="10">
    <source>
        <dbReference type="ARBA" id="ARBA00023167"/>
    </source>
</evidence>
<feature type="domain" description="Aspartate/homoserine dehydrogenase NAD-binding" evidence="17">
    <location>
        <begin position="10"/>
        <end position="128"/>
    </location>
</feature>
<dbReference type="SUPFAM" id="SSF55021">
    <property type="entry name" value="ACT-like"/>
    <property type="match status" value="1"/>
</dbReference>
<evidence type="ECO:0000256" key="15">
    <source>
        <dbReference type="RuleBase" id="RU004171"/>
    </source>
</evidence>
<keyword evidence="10 14" id="KW-0486">Methionine biosynthesis</keyword>
<evidence type="ECO:0000259" key="16">
    <source>
        <dbReference type="Pfam" id="PF00742"/>
    </source>
</evidence>
<evidence type="ECO:0000256" key="9">
    <source>
        <dbReference type="ARBA" id="ARBA00023053"/>
    </source>
</evidence>
<keyword evidence="7 14" id="KW-0791">Threonine biosynthesis</keyword>
<keyword evidence="9" id="KW-0915">Sodium</keyword>
<dbReference type="SUPFAM" id="SSF55347">
    <property type="entry name" value="Glyceraldehyde-3-phosphate dehydrogenase-like, C-terminal domain"/>
    <property type="match status" value="1"/>
</dbReference>
<dbReference type="Pfam" id="PF00742">
    <property type="entry name" value="Homoserine_dh"/>
    <property type="match status" value="1"/>
</dbReference>
<dbReference type="Gene3D" id="3.30.70.260">
    <property type="match status" value="1"/>
</dbReference>
<dbReference type="GO" id="GO:0004412">
    <property type="term" value="F:homoserine dehydrogenase activity"/>
    <property type="evidence" value="ECO:0007669"/>
    <property type="project" value="UniProtKB-EC"/>
</dbReference>
<dbReference type="InterPro" id="IPR045865">
    <property type="entry name" value="ACT-like_dom_sf"/>
</dbReference>
<dbReference type="GO" id="GO:0009086">
    <property type="term" value="P:methionine biosynthetic process"/>
    <property type="evidence" value="ECO:0007669"/>
    <property type="project" value="UniProtKB-KW"/>
</dbReference>
<dbReference type="InterPro" id="IPR019811">
    <property type="entry name" value="HDH_CS"/>
</dbReference>
<evidence type="ECO:0000256" key="6">
    <source>
        <dbReference type="ARBA" id="ARBA00022605"/>
    </source>
</evidence>
<evidence type="ECO:0000256" key="7">
    <source>
        <dbReference type="ARBA" id="ARBA00022697"/>
    </source>
</evidence>
<sequence length="424" mass="45982">METIQIGMLGLGTVGSGVLQMIQHNEDKVVNVTGRQLNVKRVLVNHPERHQDVAENIELTTSVEDVINDDEIQIVLELIGGIHPAKEYIEAALRNHKNVVTANKDLLATYGPELVKLAHDHHCDLMYEASVAGGIPILRTITNSFAADKITEVKGIVNGTTNYILTQMSQQGWSYDQALKAAQQLGFAEADPTNDVTGKDAAYKMVILSQFAFGTQLAVDDFAVTGIDHLNGFDVQQAGKFGYVIKLVGIAQVIDDGVFVEVAPTLVPADHPLATINNEYNAVMVTGEAVGDTLFYGPGAGGLPTANSVLSDIISVTKNLVLKTNGNFFNNYQRQYIPAAPRDVVYPYFLSIMMPDVPGQMLKLTQIMTEIDASFSQITQTEADGLAHVVIITHEMTAQQLADFKARVAKDSSINLGAAYKVLK</sequence>
<comment type="similarity">
    <text evidence="3 15">Belongs to the homoserine dehydrogenase family.</text>
</comment>
<dbReference type="STRING" id="575594.HMPREF0501_01191"/>
<keyword evidence="19" id="KW-1185">Reference proteome</keyword>
<evidence type="ECO:0000256" key="14">
    <source>
        <dbReference type="RuleBase" id="RU000579"/>
    </source>
</evidence>
<evidence type="ECO:0000313" key="18">
    <source>
        <dbReference type="EMBL" id="EEU30186.1"/>
    </source>
</evidence>
<dbReference type="Pfam" id="PF03447">
    <property type="entry name" value="NAD_binding_3"/>
    <property type="match status" value="1"/>
</dbReference>
<gene>
    <name evidence="18" type="ORF">HMPREF0501_01191</name>
</gene>
<evidence type="ECO:0000313" key="19">
    <source>
        <dbReference type="Proteomes" id="UP000003987"/>
    </source>
</evidence>
<dbReference type="HOGENOM" id="CLU_009116_1_0_9"/>
<evidence type="ECO:0000256" key="5">
    <source>
        <dbReference type="ARBA" id="ARBA00013376"/>
    </source>
</evidence>
<evidence type="ECO:0000256" key="8">
    <source>
        <dbReference type="ARBA" id="ARBA00023002"/>
    </source>
</evidence>
<reference evidence="18 19" key="1">
    <citation type="submission" date="2009-06" db="EMBL/GenBank/DDBJ databases">
        <title>The Genome Sequence of Lactobacillus coleohominis strain 101-4-CHN.</title>
        <authorList>
            <consortium name="The Broad Institute Genome Sequencing Platform"/>
            <person name="Ward D."/>
            <person name="Young S.K."/>
            <person name="Zeng Q."/>
            <person name="Koehrsen M."/>
            <person name="Alvarado L."/>
            <person name="Berlin A."/>
            <person name="Borenstein D."/>
            <person name="Chen Z."/>
            <person name="Engels R."/>
            <person name="Freedman E."/>
            <person name="Gellesch M."/>
            <person name="Goldberg J."/>
            <person name="Griggs A."/>
            <person name="Gujja S."/>
            <person name="Heiman D."/>
            <person name="Hepburn T."/>
            <person name="Howarth C."/>
            <person name="Jen D."/>
            <person name="Larson L."/>
            <person name="Lewis B."/>
            <person name="Mehta T."/>
            <person name="Park D."/>
            <person name="Pearson M."/>
            <person name="Roberts A."/>
            <person name="Saif S."/>
            <person name="Shea T."/>
            <person name="Shenoy N."/>
            <person name="Sisk P."/>
            <person name="Stolte C."/>
            <person name="Sykes S."/>
            <person name="Walk T."/>
            <person name="White J."/>
            <person name="Yandava C."/>
            <person name="Liu Y."/>
            <person name="Xu Q."/>
            <person name="Lander E."/>
            <person name="Nusbaum C."/>
            <person name="Galagan J."/>
            <person name="Birren B."/>
        </authorList>
    </citation>
    <scope>NUCLEOTIDE SEQUENCE [LARGE SCALE GENOMIC DNA]</scope>
    <source>
        <strain evidence="18 19">101-4-CHN</strain>
    </source>
</reference>
<keyword evidence="8 14" id="KW-0560">Oxidoreductase</keyword>
<dbReference type="Gene3D" id="3.30.360.10">
    <property type="entry name" value="Dihydrodipicolinate Reductase, domain 2"/>
    <property type="match status" value="1"/>
</dbReference>
<dbReference type="PIRSF" id="PIRSF000098">
    <property type="entry name" value="Homoser_dehydrog"/>
    <property type="match status" value="1"/>
</dbReference>
<dbReference type="EC" id="1.1.1.3" evidence="4 14"/>
<dbReference type="NCBIfam" id="NF004976">
    <property type="entry name" value="PRK06349.1"/>
    <property type="match status" value="1"/>
</dbReference>
<comment type="pathway">
    <text evidence="2 14">Amino-acid biosynthesis; L-methionine biosynthesis via de novo pathway; L-homoserine from L-aspartate: step 3/3.</text>
</comment>
<feature type="domain" description="Homoserine dehydrogenase catalytic" evidence="16">
    <location>
        <begin position="136"/>
        <end position="314"/>
    </location>
</feature>
<dbReference type="InterPro" id="IPR016204">
    <property type="entry name" value="HDH"/>
</dbReference>
<dbReference type="PANTHER" id="PTHR43331">
    <property type="entry name" value="HOMOSERINE DEHYDROGENASE"/>
    <property type="match status" value="1"/>
</dbReference>
<evidence type="ECO:0000256" key="11">
    <source>
        <dbReference type="ARBA" id="ARBA00048841"/>
    </source>
</evidence>
<dbReference type="GO" id="GO:0009088">
    <property type="term" value="P:threonine biosynthetic process"/>
    <property type="evidence" value="ECO:0007669"/>
    <property type="project" value="UniProtKB-UniPathway"/>
</dbReference>
<evidence type="ECO:0000259" key="17">
    <source>
        <dbReference type="Pfam" id="PF03447"/>
    </source>
</evidence>
<dbReference type="FunFam" id="3.30.360.10:FF:000005">
    <property type="entry name" value="Homoserine dehydrogenase"/>
    <property type="match status" value="1"/>
</dbReference>
<organism evidence="18 19">
    <name type="scientific">Limosilactobacillus coleohominis 101-4-CHN</name>
    <dbReference type="NCBI Taxonomy" id="575594"/>
    <lineage>
        <taxon>Bacteria</taxon>
        <taxon>Bacillati</taxon>
        <taxon>Bacillota</taxon>
        <taxon>Bacilli</taxon>
        <taxon>Lactobacillales</taxon>
        <taxon>Lactobacillaceae</taxon>
        <taxon>Limosilactobacillus</taxon>
    </lineage>
</organism>
<keyword evidence="6 14" id="KW-0028">Amino-acid biosynthesis</keyword>
<dbReference type="Gene3D" id="3.40.50.720">
    <property type="entry name" value="NAD(P)-binding Rossmann-like Domain"/>
    <property type="match status" value="1"/>
</dbReference>
<dbReference type="GO" id="GO:0050661">
    <property type="term" value="F:NADP binding"/>
    <property type="evidence" value="ECO:0007669"/>
    <property type="project" value="InterPro"/>
</dbReference>
<evidence type="ECO:0000256" key="1">
    <source>
        <dbReference type="ARBA" id="ARBA00005056"/>
    </source>
</evidence>
<dbReference type="PROSITE" id="PS01042">
    <property type="entry name" value="HOMOSER_DHGENASE"/>
    <property type="match status" value="1"/>
</dbReference>
<dbReference type="RefSeq" id="WP_006917060.1">
    <property type="nucleotide sequence ID" value="NZ_GG698804.1"/>
</dbReference>
<dbReference type="CDD" id="cd04881">
    <property type="entry name" value="ACT_HSDH-Hom"/>
    <property type="match status" value="1"/>
</dbReference>
<dbReference type="eggNOG" id="COG0460">
    <property type="taxonomic scope" value="Bacteria"/>
</dbReference>
<feature type="binding site" evidence="13">
    <location>
        <position position="104"/>
    </location>
    <ligand>
        <name>NADPH</name>
        <dbReference type="ChEBI" id="CHEBI:57783"/>
    </ligand>
</feature>
<proteinExistence type="inferred from homology"/>
<dbReference type="InterPro" id="IPR005106">
    <property type="entry name" value="Asp/hSer_DH_NAD-bd"/>
</dbReference>
<dbReference type="UniPathway" id="UPA00050">
    <property type="reaction ID" value="UER00063"/>
</dbReference>
<feature type="binding site" evidence="13">
    <location>
        <position position="189"/>
    </location>
    <ligand>
        <name>L-homoserine</name>
        <dbReference type="ChEBI" id="CHEBI:57476"/>
    </ligand>
</feature>
<evidence type="ECO:0000256" key="3">
    <source>
        <dbReference type="ARBA" id="ARBA00006753"/>
    </source>
</evidence>
<feature type="binding site" evidence="13">
    <location>
        <begin position="9"/>
        <end position="16"/>
    </location>
    <ligand>
        <name>NADP(+)</name>
        <dbReference type="ChEBI" id="CHEBI:58349"/>
    </ligand>
</feature>
<protein>
    <recommendedName>
        <fullName evidence="5 14">Homoserine dehydrogenase</fullName>
        <ecNumber evidence="4 14">1.1.1.3</ecNumber>
    </recommendedName>
</protein>
<dbReference type="InterPro" id="IPR001342">
    <property type="entry name" value="HDH_cat"/>
</dbReference>
<comment type="catalytic activity">
    <reaction evidence="11">
        <text>L-homoserine + NADP(+) = L-aspartate 4-semialdehyde + NADPH + H(+)</text>
        <dbReference type="Rhea" id="RHEA:15761"/>
        <dbReference type="ChEBI" id="CHEBI:15378"/>
        <dbReference type="ChEBI" id="CHEBI:57476"/>
        <dbReference type="ChEBI" id="CHEBI:57783"/>
        <dbReference type="ChEBI" id="CHEBI:58349"/>
        <dbReference type="ChEBI" id="CHEBI:537519"/>
        <dbReference type="EC" id="1.1.1.3"/>
    </reaction>
    <physiologicalReaction direction="right-to-left" evidence="11">
        <dbReference type="Rhea" id="RHEA:15763"/>
    </physiologicalReaction>
</comment>
<dbReference type="EMBL" id="GG698804">
    <property type="protein sequence ID" value="EEU30186.1"/>
    <property type="molecule type" value="Genomic_DNA"/>
</dbReference>
<keyword evidence="13 14" id="KW-0521">NADP</keyword>
<evidence type="ECO:0000256" key="13">
    <source>
        <dbReference type="PIRSR" id="PIRSR000098-2"/>
    </source>
</evidence>
<dbReference type="SUPFAM" id="SSF51735">
    <property type="entry name" value="NAD(P)-binding Rossmann-fold domains"/>
    <property type="match status" value="1"/>
</dbReference>
<dbReference type="InterPro" id="IPR036291">
    <property type="entry name" value="NAD(P)-bd_dom_sf"/>
</dbReference>
<evidence type="ECO:0000256" key="2">
    <source>
        <dbReference type="ARBA" id="ARBA00005062"/>
    </source>
</evidence>
<name>C7XWC6_9LACO</name>